<dbReference type="CDD" id="cd00130">
    <property type="entry name" value="PAS"/>
    <property type="match status" value="1"/>
</dbReference>
<dbReference type="NCBIfam" id="TIGR00229">
    <property type="entry name" value="sensory_box"/>
    <property type="match status" value="1"/>
</dbReference>
<dbReference type="Pfam" id="PF00563">
    <property type="entry name" value="EAL"/>
    <property type="match status" value="1"/>
</dbReference>
<accession>A0A0Q3QRH4</accession>
<dbReference type="InterPro" id="IPR000160">
    <property type="entry name" value="GGDEF_dom"/>
</dbReference>
<dbReference type="EMBL" id="LJIX01000006">
    <property type="protein sequence ID" value="KQL20216.1"/>
    <property type="molecule type" value="Genomic_DNA"/>
</dbReference>
<gene>
    <name evidence="5" type="ORF">AN957_17635</name>
</gene>
<dbReference type="AlphaFoldDB" id="A0A0Q3QRH4"/>
<dbReference type="Gene3D" id="3.30.450.20">
    <property type="entry name" value="PAS domain"/>
    <property type="match status" value="1"/>
</dbReference>
<feature type="domain" description="PAS" evidence="1">
    <location>
        <begin position="19"/>
        <end position="70"/>
    </location>
</feature>
<feature type="domain" description="PAC" evidence="2">
    <location>
        <begin position="86"/>
        <end position="138"/>
    </location>
</feature>
<evidence type="ECO:0000259" key="4">
    <source>
        <dbReference type="PROSITE" id="PS50887"/>
    </source>
</evidence>
<dbReference type="InterPro" id="IPR000014">
    <property type="entry name" value="PAS"/>
</dbReference>
<dbReference type="SUPFAM" id="SSF55785">
    <property type="entry name" value="PYP-like sensor domain (PAS domain)"/>
    <property type="match status" value="1"/>
</dbReference>
<dbReference type="InterPro" id="IPR035965">
    <property type="entry name" value="PAS-like_dom_sf"/>
</dbReference>
<dbReference type="SMART" id="SM00086">
    <property type="entry name" value="PAC"/>
    <property type="match status" value="1"/>
</dbReference>
<dbReference type="PANTHER" id="PTHR44757:SF2">
    <property type="entry name" value="BIOFILM ARCHITECTURE MAINTENANCE PROTEIN MBAA"/>
    <property type="match status" value="1"/>
</dbReference>
<dbReference type="SMART" id="SM00267">
    <property type="entry name" value="GGDEF"/>
    <property type="match status" value="1"/>
</dbReference>
<dbReference type="Proteomes" id="UP000050996">
    <property type="component" value="Unassembled WGS sequence"/>
</dbReference>
<dbReference type="InterPro" id="IPR001633">
    <property type="entry name" value="EAL_dom"/>
</dbReference>
<dbReference type="Pfam" id="PF13426">
    <property type="entry name" value="PAS_9"/>
    <property type="match status" value="1"/>
</dbReference>
<feature type="domain" description="GGDEF" evidence="4">
    <location>
        <begin position="170"/>
        <end position="303"/>
    </location>
</feature>
<dbReference type="CDD" id="cd01948">
    <property type="entry name" value="EAL"/>
    <property type="match status" value="1"/>
</dbReference>
<evidence type="ECO:0000259" key="3">
    <source>
        <dbReference type="PROSITE" id="PS50883"/>
    </source>
</evidence>
<feature type="domain" description="EAL" evidence="3">
    <location>
        <begin position="312"/>
        <end position="565"/>
    </location>
</feature>
<dbReference type="InterPro" id="IPR001610">
    <property type="entry name" value="PAC"/>
</dbReference>
<dbReference type="InterPro" id="IPR035919">
    <property type="entry name" value="EAL_sf"/>
</dbReference>
<dbReference type="PROSITE" id="PS50112">
    <property type="entry name" value="PAS"/>
    <property type="match status" value="1"/>
</dbReference>
<dbReference type="InterPro" id="IPR000700">
    <property type="entry name" value="PAS-assoc_C"/>
</dbReference>
<dbReference type="SUPFAM" id="SSF55073">
    <property type="entry name" value="Nucleotide cyclase"/>
    <property type="match status" value="1"/>
</dbReference>
<dbReference type="STRING" id="1637975.AN957_17635"/>
<dbReference type="InterPro" id="IPR043128">
    <property type="entry name" value="Rev_trsase/Diguanyl_cyclase"/>
</dbReference>
<dbReference type="NCBIfam" id="TIGR00254">
    <property type="entry name" value="GGDEF"/>
    <property type="match status" value="1"/>
</dbReference>
<sequence length="570" mass="65344">MLEFIKQRDSLNIVKIAMKVFENTSEGVMITDARGRIISVNPAFEIVTGYNAEEVIGNNPNILQSGVHDEAFYQTMWKQIYKTGVWKGEIWNKRKNDELYPEWLTISVIKDDSGNVTNYVGVFSDISDQKTTEKQLRFLAHYDSLTGVANRYSLNKRLEGLLQTAEKYQQQLAILFLDLDRFKQVNDTLGHNYGDLLLKQVSSRLKGLLKNKDMIARLGGDEFVIVLPNFKHPKEAIHIAERIIESLSKSFFLDRYEVYVTASIGISLYPLDGSDAETLLKNADKAMYDAKSGGKNQYELYHQDMHQNETKQMILETYLRKALERNELYLVYHPIVDTNTMEIVGVEALVRWKQKTLGNIPPSEFIPLAEETGLIVPLSEWIIQKACEDLNSIHLNGSKIRMNINVSSLHFSQDGFIKSLNEIFQKTNVSTRHIVLELTESMIMPNALETVDKLVKLKQLGIKLSIDDFGTGYSSLSYLRRFPLDTLKIDQSFIKGIAMYKEDSSIVEAIIMMANRLNLKVVAEGVENKKQYELLKKEKCDYIQGYYITKPLPKHQLLALLQNWDENNLI</sequence>
<dbReference type="SMART" id="SM00052">
    <property type="entry name" value="EAL"/>
    <property type="match status" value="1"/>
</dbReference>
<dbReference type="InterPro" id="IPR029787">
    <property type="entry name" value="Nucleotide_cyclase"/>
</dbReference>
<evidence type="ECO:0000313" key="6">
    <source>
        <dbReference type="Proteomes" id="UP000050996"/>
    </source>
</evidence>
<protein>
    <submittedName>
        <fullName evidence="5">Diguanylate cyclase</fullName>
    </submittedName>
</protein>
<dbReference type="FunFam" id="3.30.70.270:FF:000001">
    <property type="entry name" value="Diguanylate cyclase domain protein"/>
    <property type="match status" value="1"/>
</dbReference>
<dbReference type="PROSITE" id="PS50883">
    <property type="entry name" value="EAL"/>
    <property type="match status" value="1"/>
</dbReference>
<comment type="caution">
    <text evidence="5">The sequence shown here is derived from an EMBL/GenBank/DDBJ whole genome shotgun (WGS) entry which is preliminary data.</text>
</comment>
<keyword evidence="6" id="KW-1185">Reference proteome</keyword>
<dbReference type="Gene3D" id="3.30.70.270">
    <property type="match status" value="1"/>
</dbReference>
<evidence type="ECO:0000259" key="1">
    <source>
        <dbReference type="PROSITE" id="PS50112"/>
    </source>
</evidence>
<dbReference type="PROSITE" id="PS50113">
    <property type="entry name" value="PAC"/>
    <property type="match status" value="1"/>
</dbReference>
<dbReference type="SUPFAM" id="SSF141868">
    <property type="entry name" value="EAL domain-like"/>
    <property type="match status" value="1"/>
</dbReference>
<dbReference type="InterPro" id="IPR052155">
    <property type="entry name" value="Biofilm_reg_signaling"/>
</dbReference>
<dbReference type="SMART" id="SM00091">
    <property type="entry name" value="PAS"/>
    <property type="match status" value="1"/>
</dbReference>
<evidence type="ECO:0000259" key="2">
    <source>
        <dbReference type="PROSITE" id="PS50113"/>
    </source>
</evidence>
<evidence type="ECO:0000313" key="5">
    <source>
        <dbReference type="EMBL" id="KQL20216.1"/>
    </source>
</evidence>
<dbReference type="FunFam" id="3.20.20.450:FF:000001">
    <property type="entry name" value="Cyclic di-GMP phosphodiesterase yahA"/>
    <property type="match status" value="1"/>
</dbReference>
<dbReference type="PANTHER" id="PTHR44757">
    <property type="entry name" value="DIGUANYLATE CYCLASE DGCP"/>
    <property type="match status" value="1"/>
</dbReference>
<organism evidence="5 6">
    <name type="scientific">Cytobacillus solani</name>
    <dbReference type="NCBI Taxonomy" id="1637975"/>
    <lineage>
        <taxon>Bacteria</taxon>
        <taxon>Bacillati</taxon>
        <taxon>Bacillota</taxon>
        <taxon>Bacilli</taxon>
        <taxon>Bacillales</taxon>
        <taxon>Bacillaceae</taxon>
        <taxon>Cytobacillus</taxon>
    </lineage>
</organism>
<dbReference type="Gene3D" id="3.20.20.450">
    <property type="entry name" value="EAL domain"/>
    <property type="match status" value="1"/>
</dbReference>
<dbReference type="CDD" id="cd01949">
    <property type="entry name" value="GGDEF"/>
    <property type="match status" value="1"/>
</dbReference>
<proteinExistence type="predicted"/>
<dbReference type="Pfam" id="PF00990">
    <property type="entry name" value="GGDEF"/>
    <property type="match status" value="1"/>
</dbReference>
<reference evidence="5 6" key="1">
    <citation type="submission" date="2015-09" db="EMBL/GenBank/DDBJ databases">
        <title>Genome sequencing project for genomic taxonomy and phylogenomics of Bacillus-like bacteria.</title>
        <authorList>
            <person name="Liu B."/>
            <person name="Wang J."/>
            <person name="Zhu Y."/>
            <person name="Liu G."/>
            <person name="Chen Q."/>
            <person name="Chen Z."/>
            <person name="Lan J."/>
            <person name="Che J."/>
            <person name="Ge C."/>
            <person name="Shi H."/>
            <person name="Pan Z."/>
            <person name="Liu X."/>
        </authorList>
    </citation>
    <scope>NUCLEOTIDE SEQUENCE [LARGE SCALE GENOMIC DNA]</scope>
    <source>
        <strain evidence="5 6">FJAT-18043</strain>
    </source>
</reference>
<dbReference type="RefSeq" id="WP_053476754.1">
    <property type="nucleotide sequence ID" value="NZ_CP041305.1"/>
</dbReference>
<dbReference type="PATRIC" id="fig|1637975.4.peg.3462"/>
<name>A0A0Q3QRH4_9BACI</name>
<dbReference type="PROSITE" id="PS50887">
    <property type="entry name" value="GGDEF"/>
    <property type="match status" value="1"/>
</dbReference>